<dbReference type="InterPro" id="IPR000719">
    <property type="entry name" value="Prot_kinase_dom"/>
</dbReference>
<evidence type="ECO:0000256" key="12">
    <source>
        <dbReference type="PROSITE-ProRule" id="PRU10141"/>
    </source>
</evidence>
<dbReference type="InterPro" id="IPR001245">
    <property type="entry name" value="Ser-Thr/Tyr_kinase_cat_dom"/>
</dbReference>
<feature type="transmembrane region" description="Helical" evidence="13">
    <location>
        <begin position="503"/>
        <end position="527"/>
    </location>
</feature>
<keyword evidence="3" id="KW-0808">Transferase</keyword>
<dbReference type="Gene3D" id="2.60.40.1770">
    <property type="entry name" value="ephrin a2 ectodomain"/>
    <property type="match status" value="1"/>
</dbReference>
<dbReference type="PRINTS" id="PR00109">
    <property type="entry name" value="TYRKINASE"/>
</dbReference>
<dbReference type="Pfam" id="PF07714">
    <property type="entry name" value="PK_Tyr_Ser-Thr"/>
    <property type="match status" value="1"/>
</dbReference>
<dbReference type="Pfam" id="PF07647">
    <property type="entry name" value="SAM_2"/>
    <property type="match status" value="1"/>
</dbReference>
<dbReference type="SUPFAM" id="SSF49785">
    <property type="entry name" value="Galactose-binding domain-like"/>
    <property type="match status" value="1"/>
</dbReference>
<evidence type="ECO:0000256" key="13">
    <source>
        <dbReference type="SAM" id="Phobius"/>
    </source>
</evidence>
<evidence type="ECO:0000256" key="9">
    <source>
        <dbReference type="ARBA" id="ARBA00022989"/>
    </source>
</evidence>
<evidence type="ECO:0000256" key="3">
    <source>
        <dbReference type="ARBA" id="ARBA00022679"/>
    </source>
</evidence>
<evidence type="ECO:0000259" key="16">
    <source>
        <dbReference type="PROSITE" id="PS50105"/>
    </source>
</evidence>
<keyword evidence="11" id="KW-0675">Receptor</keyword>
<dbReference type="Pfam" id="PF14575">
    <property type="entry name" value="EphA2_TM"/>
    <property type="match status" value="1"/>
</dbReference>
<evidence type="ECO:0000259" key="18">
    <source>
        <dbReference type="PROSITE" id="PS51550"/>
    </source>
</evidence>
<keyword evidence="9 13" id="KW-1133">Transmembrane helix</keyword>
<feature type="domain" description="Eph LBD" evidence="18">
    <location>
        <begin position="1"/>
        <end position="190"/>
    </location>
</feature>
<dbReference type="PROSITE" id="PS00107">
    <property type="entry name" value="PROTEIN_KINASE_ATP"/>
    <property type="match status" value="1"/>
</dbReference>
<organism evidence="19 20">
    <name type="scientific">Porites evermanni</name>
    <dbReference type="NCBI Taxonomy" id="104178"/>
    <lineage>
        <taxon>Eukaryota</taxon>
        <taxon>Metazoa</taxon>
        <taxon>Cnidaria</taxon>
        <taxon>Anthozoa</taxon>
        <taxon>Hexacorallia</taxon>
        <taxon>Scleractinia</taxon>
        <taxon>Fungiina</taxon>
        <taxon>Poritidae</taxon>
        <taxon>Porites</taxon>
    </lineage>
</organism>
<dbReference type="SUPFAM" id="SSF49265">
    <property type="entry name" value="Fibronectin type III"/>
    <property type="match status" value="1"/>
</dbReference>
<dbReference type="SMART" id="SM00060">
    <property type="entry name" value="FN3"/>
    <property type="match status" value="2"/>
</dbReference>
<dbReference type="InterPro" id="IPR013761">
    <property type="entry name" value="SAM/pointed_sf"/>
</dbReference>
<evidence type="ECO:0000256" key="10">
    <source>
        <dbReference type="ARBA" id="ARBA00023136"/>
    </source>
</evidence>
<feature type="domain" description="Fibronectin type-III" evidence="17">
    <location>
        <begin position="400"/>
        <end position="491"/>
    </location>
</feature>
<dbReference type="InterPro" id="IPR020635">
    <property type="entry name" value="Tyr_kinase_cat_dom"/>
</dbReference>
<dbReference type="Proteomes" id="UP001159427">
    <property type="component" value="Unassembled WGS sequence"/>
</dbReference>
<protein>
    <recommendedName>
        <fullName evidence="2">receptor protein-tyrosine kinase</fullName>
        <ecNumber evidence="2">2.7.10.1</ecNumber>
    </recommendedName>
</protein>
<dbReference type="InterPro" id="IPR016257">
    <property type="entry name" value="Tyr_kinase_ephrin_rcpt"/>
</dbReference>
<dbReference type="Gene3D" id="2.60.40.10">
    <property type="entry name" value="Immunoglobulins"/>
    <property type="match status" value="2"/>
</dbReference>
<evidence type="ECO:0000256" key="6">
    <source>
        <dbReference type="ARBA" id="ARBA00022741"/>
    </source>
</evidence>
<dbReference type="Pfam" id="PF01404">
    <property type="entry name" value="Ephrin_lbd"/>
    <property type="match status" value="1"/>
</dbReference>
<keyword evidence="20" id="KW-1185">Reference proteome</keyword>
<evidence type="ECO:0000259" key="17">
    <source>
        <dbReference type="PROSITE" id="PS50853"/>
    </source>
</evidence>
<evidence type="ECO:0000256" key="5">
    <source>
        <dbReference type="ARBA" id="ARBA00022737"/>
    </source>
</evidence>
<keyword evidence="7" id="KW-0418">Kinase</keyword>
<dbReference type="EMBL" id="CALNXI010000083">
    <property type="protein sequence ID" value="CAH3018288.1"/>
    <property type="molecule type" value="Genomic_DNA"/>
</dbReference>
<dbReference type="InterPro" id="IPR017441">
    <property type="entry name" value="Protein_kinase_ATP_BS"/>
</dbReference>
<accession>A0ABN8LRV8</accession>
<dbReference type="PANTHER" id="PTHR46877:SF14">
    <property type="entry name" value="RECEPTOR PROTEIN-TYROSINE KINASE"/>
    <property type="match status" value="1"/>
</dbReference>
<evidence type="ECO:0000256" key="2">
    <source>
        <dbReference type="ARBA" id="ARBA00011902"/>
    </source>
</evidence>
<keyword evidence="14" id="KW-0732">Signal</keyword>
<feature type="binding site" evidence="12">
    <location>
        <position position="615"/>
    </location>
    <ligand>
        <name>ATP</name>
        <dbReference type="ChEBI" id="CHEBI:30616"/>
    </ligand>
</feature>
<feature type="domain" description="Fibronectin type-III" evidence="17">
    <location>
        <begin position="281"/>
        <end position="399"/>
    </location>
</feature>
<keyword evidence="8 12" id="KW-0067">ATP-binding</keyword>
<dbReference type="InterPro" id="IPR011009">
    <property type="entry name" value="Kinase-like_dom_sf"/>
</dbReference>
<name>A0ABN8LRV8_9CNID</name>
<feature type="chain" id="PRO_5045862595" description="receptor protein-tyrosine kinase" evidence="14">
    <location>
        <begin position="21"/>
        <end position="945"/>
    </location>
</feature>
<evidence type="ECO:0000256" key="8">
    <source>
        <dbReference type="ARBA" id="ARBA00022840"/>
    </source>
</evidence>
<dbReference type="CDD" id="cd00063">
    <property type="entry name" value="FN3"/>
    <property type="match status" value="2"/>
</dbReference>
<dbReference type="EC" id="2.7.10.1" evidence="2"/>
<dbReference type="Gene3D" id="2.60.120.260">
    <property type="entry name" value="Galactose-binding domain-like"/>
    <property type="match status" value="1"/>
</dbReference>
<evidence type="ECO:0000313" key="20">
    <source>
        <dbReference type="Proteomes" id="UP001159427"/>
    </source>
</evidence>
<evidence type="ECO:0000256" key="4">
    <source>
        <dbReference type="ARBA" id="ARBA00022692"/>
    </source>
</evidence>
<dbReference type="InterPro" id="IPR008266">
    <property type="entry name" value="Tyr_kinase_AS"/>
</dbReference>
<dbReference type="PIRSF" id="PIRSF000666">
    <property type="entry name" value="TyrPK_ephrin_receptor"/>
    <property type="match status" value="1"/>
</dbReference>
<dbReference type="InterPro" id="IPR008979">
    <property type="entry name" value="Galactose-bd-like_sf"/>
</dbReference>
<evidence type="ECO:0000256" key="1">
    <source>
        <dbReference type="ARBA" id="ARBA00004479"/>
    </source>
</evidence>
<feature type="signal peptide" evidence="14">
    <location>
        <begin position="1"/>
        <end position="20"/>
    </location>
</feature>
<feature type="domain" description="SAM" evidence="16">
    <location>
        <begin position="868"/>
        <end position="932"/>
    </location>
</feature>
<dbReference type="SMART" id="SM00615">
    <property type="entry name" value="EPH_lbd"/>
    <property type="match status" value="1"/>
</dbReference>
<keyword evidence="4 13" id="KW-0812">Transmembrane</keyword>
<dbReference type="PROSITE" id="PS51550">
    <property type="entry name" value="EPH_LBD"/>
    <property type="match status" value="1"/>
</dbReference>
<evidence type="ECO:0000256" key="11">
    <source>
        <dbReference type="ARBA" id="ARBA00023170"/>
    </source>
</evidence>
<dbReference type="InterPro" id="IPR050449">
    <property type="entry name" value="Ephrin_rcpt_TKs"/>
</dbReference>
<dbReference type="InterPro" id="IPR036116">
    <property type="entry name" value="FN3_sf"/>
</dbReference>
<dbReference type="PROSITE" id="PS50011">
    <property type="entry name" value="PROTEIN_KINASE_DOM"/>
    <property type="match status" value="1"/>
</dbReference>
<dbReference type="PROSITE" id="PS50105">
    <property type="entry name" value="SAM_DOMAIN"/>
    <property type="match status" value="1"/>
</dbReference>
<dbReference type="PROSITE" id="PS00109">
    <property type="entry name" value="PROTEIN_KINASE_TYR"/>
    <property type="match status" value="1"/>
</dbReference>
<dbReference type="PRINTS" id="PR00014">
    <property type="entry name" value="FNTYPEIII"/>
</dbReference>
<evidence type="ECO:0000313" key="19">
    <source>
        <dbReference type="EMBL" id="CAH3018288.1"/>
    </source>
</evidence>
<gene>
    <name evidence="19" type="ORF">PEVE_00042390</name>
</gene>
<evidence type="ECO:0000256" key="7">
    <source>
        <dbReference type="ARBA" id="ARBA00022777"/>
    </source>
</evidence>
<comment type="caution">
    <text evidence="19">The sequence shown here is derived from an EMBL/GenBank/DDBJ whole genome shotgun (WGS) entry which is preliminary data.</text>
</comment>
<dbReference type="PROSITE" id="PS50853">
    <property type="entry name" value="FN3"/>
    <property type="match status" value="2"/>
</dbReference>
<reference evidence="19 20" key="1">
    <citation type="submission" date="2022-05" db="EMBL/GenBank/DDBJ databases">
        <authorList>
            <consortium name="Genoscope - CEA"/>
            <person name="William W."/>
        </authorList>
    </citation>
    <scope>NUCLEOTIDE SEQUENCE [LARGE SCALE GENOMIC DNA]</scope>
</reference>
<keyword evidence="5" id="KW-0677">Repeat</keyword>
<comment type="subcellular location">
    <subcellularLocation>
        <location evidence="1">Membrane</location>
        <topology evidence="1">Single-pass type I membrane protein</topology>
    </subcellularLocation>
</comment>
<dbReference type="Gene3D" id="1.10.510.10">
    <property type="entry name" value="Transferase(Phosphotransferase) domain 1"/>
    <property type="match status" value="1"/>
</dbReference>
<feature type="domain" description="Protein kinase" evidence="15">
    <location>
        <begin position="584"/>
        <end position="845"/>
    </location>
</feature>
<dbReference type="Pfam" id="PF00041">
    <property type="entry name" value="fn3"/>
    <property type="match status" value="2"/>
</dbReference>
<dbReference type="InterPro" id="IPR003961">
    <property type="entry name" value="FN3_dom"/>
</dbReference>
<dbReference type="InterPro" id="IPR001660">
    <property type="entry name" value="SAM"/>
</dbReference>
<dbReference type="SMART" id="SM00219">
    <property type="entry name" value="TyrKc"/>
    <property type="match status" value="1"/>
</dbReference>
<dbReference type="InterPro" id="IPR027936">
    <property type="entry name" value="Eph_TM"/>
</dbReference>
<dbReference type="Gene3D" id="1.10.150.50">
    <property type="entry name" value="Transcription Factor, Ets-1"/>
    <property type="match status" value="1"/>
</dbReference>
<dbReference type="SUPFAM" id="SSF47769">
    <property type="entry name" value="SAM/Pointed domain"/>
    <property type="match status" value="1"/>
</dbReference>
<sequence>MEFCWFAICTLLAFIPWISAEEKLLYQTPNGNHWGGWEVITDGLSSLNWDYKPVSNHFTLCNSFLQEQKNWLRSPLIDVHSIHRVTVSVKYTINPFCSSQPSNRFCTDNIGVFVWESELKVTTDLIPDPLTSNSSYRQIATIRRPASDQTISLALQLTKGYIVLGFLDQGGCKILFSVRITYNVCPSTTLSNSLVDLRETVAPPSVFESILVEGTCAENSFHIQGSLNVTCESSGQWNVSQFEGKCVCKEDMENVGGTCTACSQGTYNDAKGLNCTAIPSHPRNVVTLFVNQTSATINWMPPNITGDQVFYEVECQRTCEIDGEDCTKEICGVDNNAGFVFMNKSYATTMTIPGTTGLLSPFTNYTCKIVAKNRVSEVAARKHRVEATSTTITFKTNGSVPGRPEVSVRQAEDGAIVLSWKLKCKNGIIEKYMVTYFDVDDTSDHERSTTSETEQRIQKLSAGKTYQFRVTAVNNFGQGLSGVKTFTIPNSFSGSSLSTKDKMVIIGAAGGGGLLLLILIIVIVVVFRFRRGSRRNVEKEYMRTIEQGTDLQSMDQRRYIDPGNYLDLMELLSTFTTEIERSKTKLDRLIGQGEFADVYKGTLQTAKGKEIVAIKVLRPGSNEKNQKDFLSEASIMGQFDHPNVIALKGVVTQSRPMMILTEFLESGSLDNFLKGRNGQISAIQLLGMARGVANGMVYLSEMNFIHRDLAARNILVGENMSCKVSDFGLSRELADDKPDSEYETQGGKIPVRWTAPEALQHRKFSSASDVWSYGILLWEIMSFAERPYWDWNNYDVIGRVETGYRLPPPTGCPKVVHGLMLECWEADKNKRPKFAEIVRRLDELFRFPEVLNDDLLAVKATSEKPDVPQFRSVHEWLKFINMDKYSEVFKAANIKSLQKVIRLDDTKLKGMGITLIGHRNKMLKSIRSMKSQFVNRALDDDEAAI</sequence>
<keyword evidence="10 13" id="KW-0472">Membrane</keyword>
<dbReference type="Gene3D" id="3.30.200.20">
    <property type="entry name" value="Phosphorylase Kinase, domain 1"/>
    <property type="match status" value="1"/>
</dbReference>
<keyword evidence="6 12" id="KW-0547">Nucleotide-binding</keyword>
<proteinExistence type="predicted"/>
<evidence type="ECO:0000256" key="14">
    <source>
        <dbReference type="SAM" id="SignalP"/>
    </source>
</evidence>
<dbReference type="InterPro" id="IPR001090">
    <property type="entry name" value="Ephrin_rcpt_lig-bd_dom"/>
</dbReference>
<dbReference type="SMART" id="SM00454">
    <property type="entry name" value="SAM"/>
    <property type="match status" value="1"/>
</dbReference>
<dbReference type="PANTHER" id="PTHR46877">
    <property type="entry name" value="EPH RECEPTOR A5"/>
    <property type="match status" value="1"/>
</dbReference>
<dbReference type="SUPFAM" id="SSF56112">
    <property type="entry name" value="Protein kinase-like (PK-like)"/>
    <property type="match status" value="1"/>
</dbReference>
<dbReference type="InterPro" id="IPR013783">
    <property type="entry name" value="Ig-like_fold"/>
</dbReference>
<evidence type="ECO:0000259" key="15">
    <source>
        <dbReference type="PROSITE" id="PS50011"/>
    </source>
</evidence>